<dbReference type="RefSeq" id="WP_003641462.1">
    <property type="nucleotide sequence ID" value="NZ_AP018405.1"/>
</dbReference>
<dbReference type="AlphaFoldDB" id="A0A0G9GQ31"/>
<protein>
    <recommendedName>
        <fullName evidence="12">Integral membrane protein</fullName>
    </recommendedName>
</protein>
<dbReference type="Proteomes" id="UP000094892">
    <property type="component" value="Unassembled WGS sequence"/>
</dbReference>
<dbReference type="KEGG" id="lpb:SH83_10030"/>
<reference evidence="7 8" key="1">
    <citation type="submission" date="2016-03" db="EMBL/GenBank/DDBJ databases">
        <title>Comparative genomics of 54 Lactobacillus plantarum strains reveals genomic uncoupling from niche constraints.</title>
        <authorList>
            <person name="Martino M.E."/>
        </authorList>
    </citation>
    <scope>NUCLEOTIDE SEQUENCE [LARGE SCALE GENOMIC DNA]</scope>
    <source>
        <strain evidence="3 8">19.1</strain>
        <strain evidence="4 7">NAB2</strain>
        <strain evidence="2 9">Nizo2260</strain>
    </source>
</reference>
<evidence type="ECO:0000313" key="7">
    <source>
        <dbReference type="Proteomes" id="UP000076872"/>
    </source>
</evidence>
<reference evidence="5 10" key="2">
    <citation type="submission" date="2016-08" db="EMBL/GenBank/DDBJ databases">
        <title>Genome sequencing of Lactobacillus plantarum JSA22, isolated from fermented soybean paste.</title>
        <authorList>
            <person name="Choi H.S."/>
        </authorList>
    </citation>
    <scope>NUCLEOTIDE SEQUENCE [LARGE SCALE GENOMIC DNA]</scope>
    <source>
        <strain evidence="5 10">JSA22</strain>
    </source>
</reference>
<evidence type="ECO:0000313" key="6">
    <source>
        <dbReference type="EMBL" id="QQM61979.1"/>
    </source>
</evidence>
<evidence type="ECO:0000313" key="10">
    <source>
        <dbReference type="Proteomes" id="UP000094892"/>
    </source>
</evidence>
<name>A0A0G9GQ31_LACPN</name>
<feature type="transmembrane region" description="Helical" evidence="1">
    <location>
        <begin position="6"/>
        <end position="21"/>
    </location>
</feature>
<dbReference type="Proteomes" id="UP000076882">
    <property type="component" value="Unassembled WGS sequence"/>
</dbReference>
<reference evidence="6 11" key="3">
    <citation type="submission" date="2020-12" db="EMBL/GenBank/DDBJ databases">
        <title>Whole genome sequencing of Lactobacillus plantarum PC518.</title>
        <authorList>
            <person name="Guo Q."/>
        </authorList>
    </citation>
    <scope>NUCLEOTIDE SEQUENCE [LARGE SCALE GENOMIC DNA]</scope>
    <source>
        <strain evidence="6 11">PC518</strain>
    </source>
</reference>
<proteinExistence type="predicted"/>
<dbReference type="PATRIC" id="fig|1590.142.peg.2156"/>
<evidence type="ECO:0000313" key="9">
    <source>
        <dbReference type="Proteomes" id="UP000076989"/>
    </source>
</evidence>
<accession>A0A0G9GQ31</accession>
<feature type="transmembrane region" description="Helical" evidence="1">
    <location>
        <begin position="68"/>
        <end position="90"/>
    </location>
</feature>
<feature type="transmembrane region" description="Helical" evidence="1">
    <location>
        <begin position="42"/>
        <end position="62"/>
    </location>
</feature>
<dbReference type="EMBL" id="LUXO01000009">
    <property type="protein sequence ID" value="KZV06036.1"/>
    <property type="molecule type" value="Genomic_DNA"/>
</dbReference>
<evidence type="ECO:0000313" key="4">
    <source>
        <dbReference type="EMBL" id="KZV06036.1"/>
    </source>
</evidence>
<dbReference type="EMBL" id="LUXM01000033">
    <property type="protein sequence ID" value="KZU93954.1"/>
    <property type="molecule type" value="Genomic_DNA"/>
</dbReference>
<keyword evidence="1" id="KW-0812">Transmembrane</keyword>
<keyword evidence="1" id="KW-0472">Membrane</keyword>
<sequence>MITLLLVIYTLIAGWLSYYLLTHQSRPFLFFDPNKAPTIKHVARYGGGLMLLVTIACFVTIFVQATMLIAIVLASGSLIMMAIALILVSFMQIS</sequence>
<evidence type="ECO:0000313" key="2">
    <source>
        <dbReference type="EMBL" id="KZU01369.1"/>
    </source>
</evidence>
<evidence type="ECO:0000313" key="8">
    <source>
        <dbReference type="Proteomes" id="UP000076882"/>
    </source>
</evidence>
<evidence type="ECO:0000313" key="3">
    <source>
        <dbReference type="EMBL" id="KZU93954.1"/>
    </source>
</evidence>
<dbReference type="EMBL" id="LUWI01000041">
    <property type="protein sequence ID" value="KZU01369.1"/>
    <property type="molecule type" value="Genomic_DNA"/>
</dbReference>
<organism evidence="3 8">
    <name type="scientific">Lactiplantibacillus plantarum</name>
    <name type="common">Lactobacillus plantarum</name>
    <dbReference type="NCBI Taxonomy" id="1590"/>
    <lineage>
        <taxon>Bacteria</taxon>
        <taxon>Bacillati</taxon>
        <taxon>Bacillota</taxon>
        <taxon>Bacilli</taxon>
        <taxon>Lactobacillales</taxon>
        <taxon>Lactobacillaceae</taxon>
        <taxon>Lactiplantibacillus</taxon>
    </lineage>
</organism>
<evidence type="ECO:0000313" key="11">
    <source>
        <dbReference type="Proteomes" id="UP000595466"/>
    </source>
</evidence>
<dbReference type="Proteomes" id="UP000076872">
    <property type="component" value="Unassembled WGS sequence"/>
</dbReference>
<evidence type="ECO:0000313" key="5">
    <source>
        <dbReference type="EMBL" id="ODO62163.1"/>
    </source>
</evidence>
<dbReference type="EMBL" id="CP066817">
    <property type="protein sequence ID" value="QQM61979.1"/>
    <property type="molecule type" value="Genomic_DNA"/>
</dbReference>
<evidence type="ECO:0008006" key="12">
    <source>
        <dbReference type="Google" id="ProtNLM"/>
    </source>
</evidence>
<dbReference type="OMA" id="ADFRINH"/>
<keyword evidence="1" id="KW-1133">Transmembrane helix</keyword>
<dbReference type="EMBL" id="MCOL01000001">
    <property type="protein sequence ID" value="ODO62163.1"/>
    <property type="molecule type" value="Genomic_DNA"/>
</dbReference>
<dbReference type="Proteomes" id="UP000595466">
    <property type="component" value="Chromosome"/>
</dbReference>
<evidence type="ECO:0000256" key="1">
    <source>
        <dbReference type="SAM" id="Phobius"/>
    </source>
</evidence>
<dbReference type="Proteomes" id="UP000076989">
    <property type="component" value="Unassembled WGS sequence"/>
</dbReference>
<gene>
    <name evidence="6" type="ORF">JH395_05350</name>
    <name evidence="3" type="ORF">Lp19_1928</name>
    <name evidence="5" type="ORF">LPJSA22_02168</name>
    <name evidence="4" type="ORF">NAB2_0452</name>
    <name evidence="2" type="ORF">Nizo2260_3093</name>
</gene>